<evidence type="ECO:0000313" key="2">
    <source>
        <dbReference type="Proteomes" id="UP000230161"/>
    </source>
</evidence>
<accession>A0A2M9BUR4</accession>
<proteinExistence type="predicted"/>
<sequence length="51" mass="5486">MPVSVGAAHDIVRKPVTFLAPEYPRSLRTGAQSAANRLVEYDSMEMDGHGG</sequence>
<organism evidence="1 2">
    <name type="scientific">Compostimonas suwonensis</name>
    <dbReference type="NCBI Taxonomy" id="1048394"/>
    <lineage>
        <taxon>Bacteria</taxon>
        <taxon>Bacillati</taxon>
        <taxon>Actinomycetota</taxon>
        <taxon>Actinomycetes</taxon>
        <taxon>Micrococcales</taxon>
        <taxon>Microbacteriaceae</taxon>
        <taxon>Compostimonas</taxon>
    </lineage>
</organism>
<dbReference type="AlphaFoldDB" id="A0A2M9BUR4"/>
<reference evidence="1 2" key="1">
    <citation type="submission" date="2017-11" db="EMBL/GenBank/DDBJ databases">
        <title>Genomic Encyclopedia of Archaeal and Bacterial Type Strains, Phase II (KMG-II): From Individual Species to Whole Genera.</title>
        <authorList>
            <person name="Goeker M."/>
        </authorList>
    </citation>
    <scope>NUCLEOTIDE SEQUENCE [LARGE SCALE GENOMIC DNA]</scope>
    <source>
        <strain evidence="1 2">DSM 25625</strain>
    </source>
</reference>
<name>A0A2M9BUR4_9MICO</name>
<dbReference type="Proteomes" id="UP000230161">
    <property type="component" value="Unassembled WGS sequence"/>
</dbReference>
<dbReference type="EMBL" id="PGFB01000004">
    <property type="protein sequence ID" value="PJJ61687.1"/>
    <property type="molecule type" value="Genomic_DNA"/>
</dbReference>
<protein>
    <submittedName>
        <fullName evidence="1">Uncharacterized protein</fullName>
    </submittedName>
</protein>
<comment type="caution">
    <text evidence="1">The sequence shown here is derived from an EMBL/GenBank/DDBJ whole genome shotgun (WGS) entry which is preliminary data.</text>
</comment>
<evidence type="ECO:0000313" key="1">
    <source>
        <dbReference type="EMBL" id="PJJ61687.1"/>
    </source>
</evidence>
<keyword evidence="2" id="KW-1185">Reference proteome</keyword>
<gene>
    <name evidence="1" type="ORF">CLV54_2637</name>
</gene>